<feature type="domain" description="ABC transporter" evidence="5">
    <location>
        <begin position="2"/>
        <end position="222"/>
    </location>
</feature>
<keyword evidence="1" id="KW-0813">Transport</keyword>
<name>A0A8A4U6L9_SULCO</name>
<dbReference type="FunFam" id="3.40.50.300:FF:000032">
    <property type="entry name" value="Export ABC transporter ATP-binding protein"/>
    <property type="match status" value="1"/>
</dbReference>
<comment type="similarity">
    <text evidence="4">Belongs to the ABC transporter superfamily. Macrolide exporter (TC 3.A.1.122) family.</text>
</comment>
<dbReference type="InterPro" id="IPR015854">
    <property type="entry name" value="ABC_transpr_LolD-like"/>
</dbReference>
<dbReference type="InterPro" id="IPR017911">
    <property type="entry name" value="MacB-like_ATP-bd"/>
</dbReference>
<dbReference type="Gene3D" id="3.40.50.300">
    <property type="entry name" value="P-loop containing nucleotide triphosphate hydrolases"/>
    <property type="match status" value="1"/>
</dbReference>
<dbReference type="CDD" id="cd03255">
    <property type="entry name" value="ABC_MJ0796_LolCDE_FtsE"/>
    <property type="match status" value="1"/>
</dbReference>
<dbReference type="GO" id="GO:0098796">
    <property type="term" value="C:membrane protein complex"/>
    <property type="evidence" value="ECO:0007669"/>
    <property type="project" value="UniProtKB-ARBA"/>
</dbReference>
<evidence type="ECO:0000256" key="3">
    <source>
        <dbReference type="ARBA" id="ARBA00022840"/>
    </source>
</evidence>
<dbReference type="PANTHER" id="PTHR24220:SF648">
    <property type="entry name" value="ABC TRANSPORTER ATP-BINDING PROTEIN YTRE"/>
    <property type="match status" value="1"/>
</dbReference>
<evidence type="ECO:0000256" key="4">
    <source>
        <dbReference type="ARBA" id="ARBA00038388"/>
    </source>
</evidence>
<dbReference type="PANTHER" id="PTHR24220">
    <property type="entry name" value="IMPORT ATP-BINDING PROTEIN"/>
    <property type="match status" value="1"/>
</dbReference>
<dbReference type="PROSITE" id="PS00211">
    <property type="entry name" value="ABC_TRANSPORTER_1"/>
    <property type="match status" value="1"/>
</dbReference>
<dbReference type="PROSITE" id="PS50893">
    <property type="entry name" value="ABC_TRANSPORTER_2"/>
    <property type="match status" value="1"/>
</dbReference>
<dbReference type="EMBL" id="CP071793">
    <property type="protein sequence ID" value="QTD54395.1"/>
    <property type="molecule type" value="Genomic_DNA"/>
</dbReference>
<dbReference type="AlphaFoldDB" id="A0A8A4U6L9"/>
<reference evidence="6" key="1">
    <citation type="submission" date="2021-03" db="EMBL/GenBank/DDBJ databases">
        <title>Acanthopleuribacteraceae sp. M133.</title>
        <authorList>
            <person name="Wang G."/>
        </authorList>
    </citation>
    <scope>NUCLEOTIDE SEQUENCE</scope>
    <source>
        <strain evidence="6">M133</strain>
    </source>
</reference>
<dbReference type="InterPro" id="IPR003593">
    <property type="entry name" value="AAA+_ATPase"/>
</dbReference>
<dbReference type="GO" id="GO:0005886">
    <property type="term" value="C:plasma membrane"/>
    <property type="evidence" value="ECO:0007669"/>
    <property type="project" value="TreeGrafter"/>
</dbReference>
<dbReference type="InterPro" id="IPR003439">
    <property type="entry name" value="ABC_transporter-like_ATP-bd"/>
</dbReference>
<sequence length="222" mass="24277">MIRLRDVSKVFCGKGLETRALDHVQLTIERGEFLGILGPSGGGKSTLLSIIGLLDSPTNGTYELNGRTTVDLSPKQRARLRNQSIGFVFQNFNLIGDLDLFQNVELPLTYAGVSPSERADRVASALARVGLTDRDRHFPAELSGGQQQRVAIARAVVTEPDILLADEPTGNLDSRHGETIMNLLAELHRDGTTICLVTHDSRYAAFADRRVELVDGRIVNES</sequence>
<keyword evidence="3 6" id="KW-0067">ATP-binding</keyword>
<evidence type="ECO:0000256" key="2">
    <source>
        <dbReference type="ARBA" id="ARBA00022741"/>
    </source>
</evidence>
<evidence type="ECO:0000256" key="1">
    <source>
        <dbReference type="ARBA" id="ARBA00022448"/>
    </source>
</evidence>
<gene>
    <name evidence="6" type="ORF">J3U87_13345</name>
</gene>
<keyword evidence="2" id="KW-0547">Nucleotide-binding</keyword>
<dbReference type="GO" id="GO:0005524">
    <property type="term" value="F:ATP binding"/>
    <property type="evidence" value="ECO:0007669"/>
    <property type="project" value="UniProtKB-KW"/>
</dbReference>
<proteinExistence type="inferred from homology"/>
<keyword evidence="7" id="KW-1185">Reference proteome</keyword>
<protein>
    <submittedName>
        <fullName evidence="6">ABC transporter ATP-binding protein</fullName>
    </submittedName>
</protein>
<evidence type="ECO:0000259" key="5">
    <source>
        <dbReference type="PROSITE" id="PS50893"/>
    </source>
</evidence>
<accession>A0A8A4U6L9</accession>
<dbReference type="KEGG" id="scor:J3U87_13345"/>
<organism evidence="6 7">
    <name type="scientific">Sulfidibacter corallicola</name>
    <dbReference type="NCBI Taxonomy" id="2818388"/>
    <lineage>
        <taxon>Bacteria</taxon>
        <taxon>Pseudomonadati</taxon>
        <taxon>Acidobacteriota</taxon>
        <taxon>Holophagae</taxon>
        <taxon>Acanthopleuribacterales</taxon>
        <taxon>Acanthopleuribacteraceae</taxon>
        <taxon>Sulfidibacter</taxon>
    </lineage>
</organism>
<evidence type="ECO:0000313" key="6">
    <source>
        <dbReference type="EMBL" id="QTD54395.1"/>
    </source>
</evidence>
<dbReference type="GO" id="GO:0022857">
    <property type="term" value="F:transmembrane transporter activity"/>
    <property type="evidence" value="ECO:0007669"/>
    <property type="project" value="TreeGrafter"/>
</dbReference>
<dbReference type="Proteomes" id="UP000663929">
    <property type="component" value="Chromosome"/>
</dbReference>
<dbReference type="Pfam" id="PF00005">
    <property type="entry name" value="ABC_tran"/>
    <property type="match status" value="1"/>
</dbReference>
<dbReference type="SMART" id="SM00382">
    <property type="entry name" value="AAA"/>
    <property type="match status" value="1"/>
</dbReference>
<dbReference type="InterPro" id="IPR017871">
    <property type="entry name" value="ABC_transporter-like_CS"/>
</dbReference>
<dbReference type="GO" id="GO:0016887">
    <property type="term" value="F:ATP hydrolysis activity"/>
    <property type="evidence" value="ECO:0007669"/>
    <property type="project" value="InterPro"/>
</dbReference>
<evidence type="ECO:0000313" key="7">
    <source>
        <dbReference type="Proteomes" id="UP000663929"/>
    </source>
</evidence>
<dbReference type="SUPFAM" id="SSF52540">
    <property type="entry name" value="P-loop containing nucleoside triphosphate hydrolases"/>
    <property type="match status" value="1"/>
</dbReference>
<dbReference type="InterPro" id="IPR027417">
    <property type="entry name" value="P-loop_NTPase"/>
</dbReference>